<sequence length="445" mass="48662">MSAARLALLFGCALSLHLPAPELLSMRSVNMQHTLSWTPGPGTPPEASYLICDAEDSTRPDEIQISTKTSAELTLDAFFVYHLVVIAMYNHSRSPPSQKLVFAPYKDTILGPPKVLLAGCDACLHVRVVLAGGGGGSGKSLHGFYKPTYILTIRNKAEQRTRRTPYKTSNFTVLHLHRNTEYCIRVNVSIVLNQNTHPSGWTCAFTSGPQPNTGPLAGLLAGLGVFLVGALALSVFCLTYMGFICRLPTVLPTVLLGLPPGHTLTPERTVPDQLSISPKVQKYKHDGPAGPQPAEEEEEEEEEEERHYMVGNLELSSDESPGPAADGLHVAHLHLQCEEDEDEDEGEGEEVGHSEVQEDGAEGEEASEAEELEEQVLNSSGGINLLSVMLGALVRREEEEQELPWTDQEPLLSHDQTSRSVRTSVEDQSPPEEEEEEFSGYLRHS</sequence>
<gene>
    <name evidence="5" type="primary">crfb1</name>
</gene>
<accession>Q7ZT39</accession>
<dbReference type="GO" id="GO:0004896">
    <property type="term" value="F:cytokine receptor activity"/>
    <property type="evidence" value="ECO:0007669"/>
    <property type="project" value="TreeGrafter"/>
</dbReference>
<feature type="transmembrane region" description="Helical" evidence="2">
    <location>
        <begin position="216"/>
        <end position="238"/>
    </location>
</feature>
<dbReference type="PANTHER" id="PTHR20859">
    <property type="entry name" value="INTERFERON/INTERLEUKIN RECEPTOR"/>
    <property type="match status" value="1"/>
</dbReference>
<proteinExistence type="evidence at transcript level"/>
<name>Q7ZT39_TETNG</name>
<feature type="compositionally biased region" description="Acidic residues" evidence="1">
    <location>
        <begin position="338"/>
        <end position="349"/>
    </location>
</feature>
<evidence type="ECO:0000313" key="5">
    <source>
        <dbReference type="EMBL" id="CAD67763.1"/>
    </source>
</evidence>
<dbReference type="AlphaFoldDB" id="Q7ZT39"/>
<dbReference type="SUPFAM" id="SSF49265">
    <property type="entry name" value="Fibronectin type III"/>
    <property type="match status" value="2"/>
</dbReference>
<feature type="region of interest" description="Disordered" evidence="1">
    <location>
        <begin position="398"/>
        <end position="445"/>
    </location>
</feature>
<feature type="compositionally biased region" description="Acidic residues" evidence="1">
    <location>
        <begin position="429"/>
        <end position="438"/>
    </location>
</feature>
<feature type="region of interest" description="Disordered" evidence="1">
    <location>
        <begin position="262"/>
        <end position="307"/>
    </location>
</feature>
<feature type="region of interest" description="Disordered" evidence="1">
    <location>
        <begin position="338"/>
        <end position="383"/>
    </location>
</feature>
<keyword evidence="2" id="KW-0472">Membrane</keyword>
<keyword evidence="3" id="KW-0732">Signal</keyword>
<protein>
    <submittedName>
        <fullName evidence="5">Cytokine receptor CRFB1</fullName>
    </submittedName>
</protein>
<dbReference type="InterPro" id="IPR036116">
    <property type="entry name" value="FN3_sf"/>
</dbReference>
<dbReference type="Pfam" id="PF09294">
    <property type="entry name" value="Interfer-bind"/>
    <property type="match status" value="1"/>
</dbReference>
<evidence type="ECO:0000313" key="6">
    <source>
        <dbReference type="EMBL" id="CAD67780.1"/>
    </source>
</evidence>
<evidence type="ECO:0000256" key="1">
    <source>
        <dbReference type="SAM" id="MobiDB-lite"/>
    </source>
</evidence>
<feature type="signal peptide" evidence="3">
    <location>
        <begin position="1"/>
        <end position="15"/>
    </location>
</feature>
<feature type="domain" description="Interferon/interleukin receptor" evidence="4">
    <location>
        <begin position="108"/>
        <end position="206"/>
    </location>
</feature>
<feature type="chain" id="PRO_5011949037" evidence="3">
    <location>
        <begin position="16"/>
        <end position="445"/>
    </location>
</feature>
<organism evidence="5">
    <name type="scientific">Tetraodon nigroviridis</name>
    <name type="common">Spotted green pufferfish</name>
    <name type="synonym">Chelonodon nigroviridis</name>
    <dbReference type="NCBI Taxonomy" id="99883"/>
    <lineage>
        <taxon>Eukaryota</taxon>
        <taxon>Metazoa</taxon>
        <taxon>Chordata</taxon>
        <taxon>Craniata</taxon>
        <taxon>Vertebrata</taxon>
        <taxon>Euteleostomi</taxon>
        <taxon>Actinopterygii</taxon>
        <taxon>Neopterygii</taxon>
        <taxon>Teleostei</taxon>
        <taxon>Neoteleostei</taxon>
        <taxon>Acanthomorphata</taxon>
        <taxon>Eupercaria</taxon>
        <taxon>Tetraodontiformes</taxon>
        <taxon>Tetradontoidea</taxon>
        <taxon>Tetraodontidae</taxon>
        <taxon>Tetraodon</taxon>
    </lineage>
</organism>
<dbReference type="InterPro" id="IPR015373">
    <property type="entry name" value="Interferon/interleukin_rcp_dom"/>
</dbReference>
<evidence type="ECO:0000256" key="2">
    <source>
        <dbReference type="SAM" id="Phobius"/>
    </source>
</evidence>
<dbReference type="EMBL" id="AJ544892">
    <property type="protein sequence ID" value="CAD67780.1"/>
    <property type="molecule type" value="Genomic_DNA"/>
</dbReference>
<dbReference type="InterPro" id="IPR013783">
    <property type="entry name" value="Ig-like_fold"/>
</dbReference>
<keyword evidence="5" id="KW-0675">Receptor</keyword>
<feature type="compositionally biased region" description="Polar residues" evidence="1">
    <location>
        <begin position="414"/>
        <end position="427"/>
    </location>
</feature>
<reference evidence="6" key="2">
    <citation type="journal article" date="2003" name="BMC Genomics">
        <title>Comparative genomic analysis reveals independent expansion of a lineage-specific gene family in vertebrates: the class II cytokine receptors and their ligands in mammals and fish.</title>
        <authorList>
            <person name="Lutfalla G."/>
            <person name="Roest Crollius H."/>
            <person name="Stange-Thomann N."/>
            <person name="Jaillon O."/>
            <person name="Mogensen K."/>
            <person name="Monneron D."/>
        </authorList>
    </citation>
    <scope>NUCLEOTIDE SEQUENCE</scope>
</reference>
<keyword evidence="2" id="KW-0812">Transmembrane</keyword>
<evidence type="ECO:0000256" key="3">
    <source>
        <dbReference type="SAM" id="SignalP"/>
    </source>
</evidence>
<feature type="compositionally biased region" description="Acidic residues" evidence="1">
    <location>
        <begin position="294"/>
        <end position="304"/>
    </location>
</feature>
<reference evidence="5" key="3">
    <citation type="submission" date="2003-02" db="EMBL/GenBank/DDBJ databases">
        <authorList>
            <person name="Lutfalla G."/>
        </authorList>
    </citation>
    <scope>NUCLEOTIDE SEQUENCE</scope>
</reference>
<dbReference type="GO" id="GO:0005886">
    <property type="term" value="C:plasma membrane"/>
    <property type="evidence" value="ECO:0007669"/>
    <property type="project" value="TreeGrafter"/>
</dbReference>
<dbReference type="InterPro" id="IPR050650">
    <property type="entry name" value="Type-II_Cytokine-TF_Rcpt"/>
</dbReference>
<feature type="compositionally biased region" description="Acidic residues" evidence="1">
    <location>
        <begin position="357"/>
        <end position="374"/>
    </location>
</feature>
<evidence type="ECO:0000259" key="4">
    <source>
        <dbReference type="Pfam" id="PF09294"/>
    </source>
</evidence>
<dbReference type="EMBL" id="AJ544905">
    <property type="protein sequence ID" value="CAD67763.1"/>
    <property type="molecule type" value="mRNA"/>
</dbReference>
<dbReference type="Gene3D" id="2.60.40.10">
    <property type="entry name" value="Immunoglobulins"/>
    <property type="match status" value="1"/>
</dbReference>
<dbReference type="PANTHER" id="PTHR20859:SF53">
    <property type="entry name" value="INTERLEUKIN-22 RECEPTOR SUBUNIT ALPHA-1"/>
    <property type="match status" value="1"/>
</dbReference>
<keyword evidence="2" id="KW-1133">Transmembrane helix</keyword>
<reference evidence="5" key="1">
    <citation type="journal article" date="2003" name="BMC Genomics">
        <title>Comparative genomic analysis reveals independent expansion of a lineage-specific gene family in vertebrates: The class II cytokine receptors and their ligands in mammals and fish.</title>
        <authorList>
            <person name="Lutfalla G."/>
            <person name="Roest Crollius H."/>
            <person name="Stange-Thomann N."/>
            <person name="Jaillon O."/>
            <person name="Mogensen K."/>
            <person name="Monneron D."/>
        </authorList>
    </citation>
    <scope>NUCLEOTIDE SEQUENCE</scope>
</reference>